<reference evidence="2" key="2">
    <citation type="submission" date="2023-06" db="EMBL/GenBank/DDBJ databases">
        <authorList>
            <consortium name="Lawrence Berkeley National Laboratory"/>
            <person name="Haridas S."/>
            <person name="Hensen N."/>
            <person name="Bonometti L."/>
            <person name="Westerberg I."/>
            <person name="Brannstrom I.O."/>
            <person name="Guillou S."/>
            <person name="Cros-Aarteil S."/>
            <person name="Calhoun S."/>
            <person name="Kuo A."/>
            <person name="Mondo S."/>
            <person name="Pangilinan J."/>
            <person name="Riley R."/>
            <person name="Labutti K."/>
            <person name="Andreopoulos B."/>
            <person name="Lipzen A."/>
            <person name="Chen C."/>
            <person name="Yanf M."/>
            <person name="Daum C."/>
            <person name="Ng V."/>
            <person name="Clum A."/>
            <person name="Steindorff A."/>
            <person name="Ohm R."/>
            <person name="Martin F."/>
            <person name="Silar P."/>
            <person name="Natvig D."/>
            <person name="Lalanne C."/>
            <person name="Gautier V."/>
            <person name="Ament-Velasquez S.L."/>
            <person name="Kruys A."/>
            <person name="Hutchinson M.I."/>
            <person name="Powell A.J."/>
            <person name="Barry K."/>
            <person name="Miller A.N."/>
            <person name="Grigoriev I.V."/>
            <person name="Debuchy R."/>
            <person name="Gladieux P."/>
            <person name="Thoren M.H."/>
            <person name="Johannesson H."/>
        </authorList>
    </citation>
    <scope>NUCLEOTIDE SEQUENCE</scope>
    <source>
        <strain evidence="2">CBS 955.72</strain>
    </source>
</reference>
<gene>
    <name evidence="2" type="ORF">B0T25DRAFT_452080</name>
</gene>
<evidence type="ECO:0000256" key="1">
    <source>
        <dbReference type="SAM" id="SignalP"/>
    </source>
</evidence>
<dbReference type="Pfam" id="PF08310">
    <property type="entry name" value="LGFP"/>
    <property type="match status" value="2"/>
</dbReference>
<dbReference type="EMBL" id="JAUIQD010000003">
    <property type="protein sequence ID" value="KAK3356367.1"/>
    <property type="molecule type" value="Genomic_DNA"/>
</dbReference>
<evidence type="ECO:0000313" key="2">
    <source>
        <dbReference type="EMBL" id="KAK3356367.1"/>
    </source>
</evidence>
<comment type="caution">
    <text evidence="2">The sequence shown here is derived from an EMBL/GenBank/DDBJ whole genome shotgun (WGS) entry which is preliminary data.</text>
</comment>
<dbReference type="Proteomes" id="UP001275084">
    <property type="component" value="Unassembled WGS sequence"/>
</dbReference>
<proteinExistence type="predicted"/>
<organism evidence="2 3">
    <name type="scientific">Lasiosphaeria hispida</name>
    <dbReference type="NCBI Taxonomy" id="260671"/>
    <lineage>
        <taxon>Eukaryota</taxon>
        <taxon>Fungi</taxon>
        <taxon>Dikarya</taxon>
        <taxon>Ascomycota</taxon>
        <taxon>Pezizomycotina</taxon>
        <taxon>Sordariomycetes</taxon>
        <taxon>Sordariomycetidae</taxon>
        <taxon>Sordariales</taxon>
        <taxon>Lasiosphaeriaceae</taxon>
        <taxon>Lasiosphaeria</taxon>
    </lineage>
</organism>
<dbReference type="AlphaFoldDB" id="A0AAJ0MF64"/>
<name>A0AAJ0MF64_9PEZI</name>
<reference evidence="2" key="1">
    <citation type="journal article" date="2023" name="Mol. Phylogenet. Evol.">
        <title>Genome-scale phylogeny and comparative genomics of the fungal order Sordariales.</title>
        <authorList>
            <person name="Hensen N."/>
            <person name="Bonometti L."/>
            <person name="Westerberg I."/>
            <person name="Brannstrom I.O."/>
            <person name="Guillou S."/>
            <person name="Cros-Aarteil S."/>
            <person name="Calhoun S."/>
            <person name="Haridas S."/>
            <person name="Kuo A."/>
            <person name="Mondo S."/>
            <person name="Pangilinan J."/>
            <person name="Riley R."/>
            <person name="LaButti K."/>
            <person name="Andreopoulos B."/>
            <person name="Lipzen A."/>
            <person name="Chen C."/>
            <person name="Yan M."/>
            <person name="Daum C."/>
            <person name="Ng V."/>
            <person name="Clum A."/>
            <person name="Steindorff A."/>
            <person name="Ohm R.A."/>
            <person name="Martin F."/>
            <person name="Silar P."/>
            <person name="Natvig D.O."/>
            <person name="Lalanne C."/>
            <person name="Gautier V."/>
            <person name="Ament-Velasquez S.L."/>
            <person name="Kruys A."/>
            <person name="Hutchinson M.I."/>
            <person name="Powell A.J."/>
            <person name="Barry K."/>
            <person name="Miller A.N."/>
            <person name="Grigoriev I.V."/>
            <person name="Debuchy R."/>
            <person name="Gladieux P."/>
            <person name="Hiltunen Thoren M."/>
            <person name="Johannesson H."/>
        </authorList>
    </citation>
    <scope>NUCLEOTIDE SEQUENCE</scope>
    <source>
        <strain evidence="2">CBS 955.72</strain>
    </source>
</reference>
<evidence type="ECO:0000313" key="3">
    <source>
        <dbReference type="Proteomes" id="UP001275084"/>
    </source>
</evidence>
<protein>
    <submittedName>
        <fullName evidence="2">LGFP repeat-domain-containing protein</fullName>
    </submittedName>
</protein>
<feature type="chain" id="PRO_5042461120" evidence="1">
    <location>
        <begin position="20"/>
        <end position="202"/>
    </location>
</feature>
<feature type="signal peptide" evidence="1">
    <location>
        <begin position="1"/>
        <end position="19"/>
    </location>
</feature>
<keyword evidence="3" id="KW-1185">Reference proteome</keyword>
<sequence length="202" mass="21830">MRLYLALISVFFLAVGAAAQILPLPTHIIINSQNTLEYIQDRLTAQNTIEAKAATISSLIGAPKGNLKSVGNGKGGFSQEYERATLYTERKSTTAYAVNGAILSRYLALGGPKSVLGFPTSDWTPAGDNRGWYNTFSGGGAIYWTPQTDAHEIHGNIYAQWSILGRERSWLGYPVTGEQPGGSGSGIERINAFEHGFATWNT</sequence>
<dbReference type="InterPro" id="IPR013207">
    <property type="entry name" value="LGFP"/>
</dbReference>
<accession>A0AAJ0MF64</accession>
<keyword evidence="1" id="KW-0732">Signal</keyword>
<feature type="non-terminal residue" evidence="2">
    <location>
        <position position="202"/>
    </location>
</feature>